<feature type="transmembrane region" description="Helical" evidence="11">
    <location>
        <begin position="108"/>
        <end position="127"/>
    </location>
</feature>
<protein>
    <recommendedName>
        <fullName evidence="12">G-protein coupled receptors family 1 profile domain-containing protein</fullName>
    </recommendedName>
</protein>
<evidence type="ECO:0000256" key="10">
    <source>
        <dbReference type="SAM" id="MobiDB-lite"/>
    </source>
</evidence>
<proteinExistence type="inferred from homology"/>
<dbReference type="GO" id="GO:0004930">
    <property type="term" value="F:G protein-coupled receptor activity"/>
    <property type="evidence" value="ECO:0007669"/>
    <property type="project" value="UniProtKB-KW"/>
</dbReference>
<dbReference type="InterPro" id="IPR017452">
    <property type="entry name" value="GPCR_Rhodpsn_7TM"/>
</dbReference>
<dbReference type="Gene3D" id="1.20.1070.10">
    <property type="entry name" value="Rhodopsin 7-helix transmembrane proteins"/>
    <property type="match status" value="1"/>
</dbReference>
<feature type="transmembrane region" description="Helical" evidence="11">
    <location>
        <begin position="68"/>
        <end position="93"/>
    </location>
</feature>
<dbReference type="InterPro" id="IPR000276">
    <property type="entry name" value="GPCR_Rhodpsn"/>
</dbReference>
<keyword evidence="3 9" id="KW-0812">Transmembrane</keyword>
<dbReference type="PROSITE" id="PS00237">
    <property type="entry name" value="G_PROTEIN_RECEP_F1_1"/>
    <property type="match status" value="1"/>
</dbReference>
<organism evidence="13 14">
    <name type="scientific">Alosa alosa</name>
    <name type="common">allis shad</name>
    <dbReference type="NCBI Taxonomy" id="278164"/>
    <lineage>
        <taxon>Eukaryota</taxon>
        <taxon>Metazoa</taxon>
        <taxon>Chordata</taxon>
        <taxon>Craniata</taxon>
        <taxon>Vertebrata</taxon>
        <taxon>Euteleostomi</taxon>
        <taxon>Actinopterygii</taxon>
        <taxon>Neopterygii</taxon>
        <taxon>Teleostei</taxon>
        <taxon>Clupei</taxon>
        <taxon>Clupeiformes</taxon>
        <taxon>Clupeoidei</taxon>
        <taxon>Clupeidae</taxon>
        <taxon>Alosa</taxon>
    </lineage>
</organism>
<dbReference type="Pfam" id="PF00001">
    <property type="entry name" value="7tm_1"/>
    <property type="match status" value="1"/>
</dbReference>
<feature type="transmembrane region" description="Helical" evidence="11">
    <location>
        <begin position="244"/>
        <end position="272"/>
    </location>
</feature>
<dbReference type="PRINTS" id="PR00237">
    <property type="entry name" value="GPCRRHODOPSN"/>
</dbReference>
<dbReference type="AlphaFoldDB" id="A0AAV6H2P5"/>
<feature type="transmembrane region" description="Helical" evidence="11">
    <location>
        <begin position="284"/>
        <end position="306"/>
    </location>
</feature>
<feature type="transmembrane region" description="Helical" evidence="11">
    <location>
        <begin position="148"/>
        <end position="170"/>
    </location>
</feature>
<comment type="caution">
    <text evidence="13">The sequence shown here is derived from an EMBL/GenBank/DDBJ whole genome shotgun (WGS) entry which is preliminary data.</text>
</comment>
<keyword evidence="5 9" id="KW-0297">G-protein coupled receptor</keyword>
<evidence type="ECO:0000256" key="4">
    <source>
        <dbReference type="ARBA" id="ARBA00022989"/>
    </source>
</evidence>
<dbReference type="SUPFAM" id="SSF81321">
    <property type="entry name" value="Family A G protein-coupled receptor-like"/>
    <property type="match status" value="1"/>
</dbReference>
<evidence type="ECO:0000256" key="8">
    <source>
        <dbReference type="ARBA" id="ARBA00023224"/>
    </source>
</evidence>
<name>A0AAV6H2P5_9TELE</name>
<dbReference type="PRINTS" id="PR01157">
    <property type="entry name" value="P2YPURNOCPTR"/>
</dbReference>
<keyword evidence="6 11" id="KW-0472">Membrane</keyword>
<evidence type="ECO:0000256" key="7">
    <source>
        <dbReference type="ARBA" id="ARBA00023170"/>
    </source>
</evidence>
<evidence type="ECO:0000256" key="1">
    <source>
        <dbReference type="ARBA" id="ARBA00004651"/>
    </source>
</evidence>
<keyword evidence="2" id="KW-1003">Cell membrane</keyword>
<dbReference type="Proteomes" id="UP000823561">
    <property type="component" value="Chromosome 5"/>
</dbReference>
<feature type="domain" description="G-protein coupled receptors family 1 profile" evidence="12">
    <location>
        <begin position="48"/>
        <end position="304"/>
    </location>
</feature>
<feature type="region of interest" description="Disordered" evidence="10">
    <location>
        <begin position="337"/>
        <end position="362"/>
    </location>
</feature>
<dbReference type="GO" id="GO:0005886">
    <property type="term" value="C:plasma membrane"/>
    <property type="evidence" value="ECO:0007669"/>
    <property type="project" value="UniProtKB-SubCell"/>
</dbReference>
<evidence type="ECO:0000256" key="5">
    <source>
        <dbReference type="ARBA" id="ARBA00023040"/>
    </source>
</evidence>
<gene>
    <name evidence="13" type="ORF">AALO_G00065250</name>
</gene>
<dbReference type="EMBL" id="JADWDJ010000005">
    <property type="protein sequence ID" value="KAG5280899.1"/>
    <property type="molecule type" value="Genomic_DNA"/>
</dbReference>
<evidence type="ECO:0000256" key="2">
    <source>
        <dbReference type="ARBA" id="ARBA00022475"/>
    </source>
</evidence>
<evidence type="ECO:0000259" key="12">
    <source>
        <dbReference type="PROSITE" id="PS50262"/>
    </source>
</evidence>
<evidence type="ECO:0000256" key="11">
    <source>
        <dbReference type="SAM" id="Phobius"/>
    </source>
</evidence>
<dbReference type="PANTHER" id="PTHR24231:SF35">
    <property type="entry name" value="P2Y PURINOCEPTOR 4-LIKE"/>
    <property type="match status" value="1"/>
</dbReference>
<reference evidence="13" key="1">
    <citation type="submission" date="2020-10" db="EMBL/GenBank/DDBJ databases">
        <title>Chromosome-scale genome assembly of the Allis shad, Alosa alosa.</title>
        <authorList>
            <person name="Margot Z."/>
            <person name="Christophe K."/>
            <person name="Cabau C."/>
            <person name="Louis A."/>
            <person name="Berthelot C."/>
            <person name="Parey E."/>
            <person name="Roest Crollius H."/>
            <person name="Montfort J."/>
            <person name="Robinson-Rechavi M."/>
            <person name="Bucao C."/>
            <person name="Bouchez O."/>
            <person name="Gislard M."/>
            <person name="Lluch J."/>
            <person name="Milhes M."/>
            <person name="Lampietro C."/>
            <person name="Lopez Roques C."/>
            <person name="Donnadieu C."/>
            <person name="Braasch I."/>
            <person name="Desvignes T."/>
            <person name="Postlethwait J."/>
            <person name="Bobe J."/>
            <person name="Guiguen Y."/>
        </authorList>
    </citation>
    <scope>NUCLEOTIDE SEQUENCE</scope>
    <source>
        <strain evidence="13">M-15738</strain>
        <tissue evidence="13">Blood</tissue>
    </source>
</reference>
<dbReference type="PANTHER" id="PTHR24231">
    <property type="entry name" value="PURINOCEPTOR-RELATED G-PROTEIN COUPLED RECEPTOR"/>
    <property type="match status" value="1"/>
</dbReference>
<evidence type="ECO:0000256" key="9">
    <source>
        <dbReference type="RuleBase" id="RU000688"/>
    </source>
</evidence>
<accession>A0AAV6H2P5</accession>
<dbReference type="PROSITE" id="PS50262">
    <property type="entry name" value="G_PROTEIN_RECEP_F1_2"/>
    <property type="match status" value="1"/>
</dbReference>
<keyword evidence="7 9" id="KW-0675">Receptor</keyword>
<keyword evidence="14" id="KW-1185">Reference proteome</keyword>
<evidence type="ECO:0000313" key="14">
    <source>
        <dbReference type="Proteomes" id="UP000823561"/>
    </source>
</evidence>
<evidence type="ECO:0000256" key="3">
    <source>
        <dbReference type="ARBA" id="ARBA00022692"/>
    </source>
</evidence>
<comment type="subcellular location">
    <subcellularLocation>
        <location evidence="1">Cell membrane</location>
        <topology evidence="1">Multi-pass membrane protein</topology>
    </subcellularLocation>
</comment>
<feature type="transmembrane region" description="Helical" evidence="11">
    <location>
        <begin position="190"/>
        <end position="216"/>
    </location>
</feature>
<feature type="compositionally biased region" description="Polar residues" evidence="10">
    <location>
        <begin position="347"/>
        <end position="362"/>
    </location>
</feature>
<keyword evidence="8 9" id="KW-0807">Transducer</keyword>
<keyword evidence="4 11" id="KW-1133">Transmembrane helix</keyword>
<evidence type="ECO:0000313" key="13">
    <source>
        <dbReference type="EMBL" id="KAG5280899.1"/>
    </source>
</evidence>
<feature type="transmembrane region" description="Helical" evidence="11">
    <location>
        <begin position="31"/>
        <end position="56"/>
    </location>
</feature>
<comment type="similarity">
    <text evidence="9">Belongs to the G-protein coupled receptor 1 family.</text>
</comment>
<evidence type="ECO:0000256" key="6">
    <source>
        <dbReference type="ARBA" id="ARBA00023136"/>
    </source>
</evidence>
<sequence length="362" mass="40358">MNGSGSLSALFFNSSPANLSALESCGIHTQHVSIAVLLCLVFVVGFFLNCFSLWVFCCMMPKWNSGTLLQFHLVLSDVIITLTTPLMVAYFALGSHWPFGSFLCRLKIALLFVHLYGSVMFLTLISVHRYMTVVHFKRNPWIKQKKCVHAVCAGVWLLMLAKGTACFVVFDTSQVDNHTLCLSIHQGEYIHTYFILNVFLLILGFLLPFSVAVGCYSQLARSVSRINSNTKKGRSIKSKSNKMVAVCLVIFVVCFLPLNVIRTVGVIVKMFFPKNCDVLLQVETAYYVSWIIAGANSCFDPLIYCFGSQNFSRAIYSSLRKIGIRVQTVQPAIIDQDDQTKDDQMDPSTVNVNKGNISSSCL</sequence>